<proteinExistence type="inferred from homology"/>
<evidence type="ECO:0000256" key="2">
    <source>
        <dbReference type="SAM" id="MobiDB-lite"/>
    </source>
</evidence>
<dbReference type="PANTHER" id="PTHR35024:SF4">
    <property type="entry name" value="POLYMER-FORMING CYTOSKELETAL PROTEIN"/>
    <property type="match status" value="1"/>
</dbReference>
<protein>
    <submittedName>
        <fullName evidence="3">Polymer-forming cytoskeletal protein</fullName>
    </submittedName>
</protein>
<dbReference type="PANTHER" id="PTHR35024">
    <property type="entry name" value="HYPOTHETICAL CYTOSOLIC PROTEIN"/>
    <property type="match status" value="1"/>
</dbReference>
<dbReference type="KEGG" id="lamb:KBB96_01345"/>
<keyword evidence="4" id="KW-1185">Reference proteome</keyword>
<comment type="similarity">
    <text evidence="1">Belongs to the bactofilin family.</text>
</comment>
<dbReference type="InterPro" id="IPR007607">
    <property type="entry name" value="BacA/B"/>
</dbReference>
<evidence type="ECO:0000256" key="1">
    <source>
        <dbReference type="ARBA" id="ARBA00044755"/>
    </source>
</evidence>
<gene>
    <name evidence="3" type="ORF">KBB96_01345</name>
</gene>
<dbReference type="Pfam" id="PF04519">
    <property type="entry name" value="Bactofilin"/>
    <property type="match status" value="2"/>
</dbReference>
<dbReference type="AlphaFoldDB" id="A0A975G9Z1"/>
<sequence length="288" mass="31458">MAAEPARHRIELTCPECGHVQSEPALVVSTTCRACGANFQVKDGKAVTRQKPSTRFVAHKVRPSEEDEPEPEPAKPQSPFKRPEPPVPAPVGLIQRLFGRTPKPRHVVCFDCGREHIAVPNAQSSQCPYCGFYISLRDYTINERWNRRIQTRGDVTIEKGGSVSGVPITCHNLTVLGELAAAVECSGDLVILSHGKIPGKVRCHTLRVERGARVEFLHAVQAAEVFVDGQLTGQVHCSGAVVLEKRAELRGLVRAARLQVKQGAKHSGVIEIIQPKTEEDSPSEHGSE</sequence>
<dbReference type="Proteomes" id="UP000676169">
    <property type="component" value="Chromosome"/>
</dbReference>
<dbReference type="EMBL" id="CP073100">
    <property type="protein sequence ID" value="QUE51551.1"/>
    <property type="molecule type" value="Genomic_DNA"/>
</dbReference>
<dbReference type="RefSeq" id="WP_211631690.1">
    <property type="nucleotide sequence ID" value="NZ_CP073100.1"/>
</dbReference>
<feature type="region of interest" description="Disordered" evidence="2">
    <location>
        <begin position="43"/>
        <end position="87"/>
    </location>
</feature>
<accession>A0A975G9Z1</accession>
<evidence type="ECO:0000313" key="4">
    <source>
        <dbReference type="Proteomes" id="UP000676169"/>
    </source>
</evidence>
<evidence type="ECO:0000313" key="3">
    <source>
        <dbReference type="EMBL" id="QUE51551.1"/>
    </source>
</evidence>
<name>A0A975G9Z1_9BACT</name>
<organism evidence="3 4">
    <name type="scientific">Luteolibacter ambystomatis</name>
    <dbReference type="NCBI Taxonomy" id="2824561"/>
    <lineage>
        <taxon>Bacteria</taxon>
        <taxon>Pseudomonadati</taxon>
        <taxon>Verrucomicrobiota</taxon>
        <taxon>Verrucomicrobiia</taxon>
        <taxon>Verrucomicrobiales</taxon>
        <taxon>Verrucomicrobiaceae</taxon>
        <taxon>Luteolibacter</taxon>
    </lineage>
</organism>
<reference evidence="3" key="1">
    <citation type="submission" date="2021-04" db="EMBL/GenBank/DDBJ databases">
        <title>Luteolibacter sp. 32A isolated from the skin of an Anderson's salamander (Ambystoma andersonii).</title>
        <authorList>
            <person name="Spergser J."/>
            <person name="Busse H.-J."/>
        </authorList>
    </citation>
    <scope>NUCLEOTIDE SEQUENCE</scope>
    <source>
        <strain evidence="3">32A</strain>
    </source>
</reference>